<keyword evidence="1" id="KW-0812">Transmembrane</keyword>
<gene>
    <name evidence="2" type="ORF">ERS132431_01351</name>
</gene>
<feature type="transmembrane region" description="Helical" evidence="1">
    <location>
        <begin position="74"/>
        <end position="94"/>
    </location>
</feature>
<name>A0A0Z8IU46_STRSU</name>
<feature type="transmembrane region" description="Helical" evidence="1">
    <location>
        <begin position="42"/>
        <end position="62"/>
    </location>
</feature>
<organism evidence="2 3">
    <name type="scientific">Streptococcus suis</name>
    <dbReference type="NCBI Taxonomy" id="1307"/>
    <lineage>
        <taxon>Bacteria</taxon>
        <taxon>Bacillati</taxon>
        <taxon>Bacillota</taxon>
        <taxon>Bacilli</taxon>
        <taxon>Lactobacillales</taxon>
        <taxon>Streptococcaceae</taxon>
        <taxon>Streptococcus</taxon>
    </lineage>
</organism>
<dbReference type="RefSeq" id="WP_044689931.1">
    <property type="nucleotide sequence ID" value="NZ_CEHX01000032.1"/>
</dbReference>
<keyword evidence="1" id="KW-1133">Transmembrane helix</keyword>
<sequence length="129" mass="14932">MIMPRYATHIIGCLFILCMLLPFAYTTDSESYSIFLVSGWRYFSQNLFSLSCILIFLAFFFINYQANKNIQLIIFIMTFMVTLYFYCLPILALGEEFWSRIIELPVAYYICGLVMIVGVGLKVKHLVSG</sequence>
<dbReference type="EMBL" id="FIHS01000016">
    <property type="protein sequence ID" value="CYV41761.1"/>
    <property type="molecule type" value="Genomic_DNA"/>
</dbReference>
<reference evidence="2 3" key="1">
    <citation type="submission" date="2016-02" db="EMBL/GenBank/DDBJ databases">
        <authorList>
            <consortium name="Pathogen Informatics"/>
        </authorList>
    </citation>
    <scope>NUCLEOTIDE SEQUENCE [LARGE SCALE GENOMIC DNA]</scope>
    <source>
        <strain evidence="2 3">LSS69</strain>
    </source>
</reference>
<evidence type="ECO:0000313" key="3">
    <source>
        <dbReference type="Proteomes" id="UP000071533"/>
    </source>
</evidence>
<dbReference type="Proteomes" id="UP000071533">
    <property type="component" value="Unassembled WGS sequence"/>
</dbReference>
<feature type="transmembrane region" description="Helical" evidence="1">
    <location>
        <begin position="106"/>
        <end position="123"/>
    </location>
</feature>
<evidence type="ECO:0000313" key="2">
    <source>
        <dbReference type="EMBL" id="CYV41761.1"/>
    </source>
</evidence>
<protein>
    <submittedName>
        <fullName evidence="2">Uncharacterized protein</fullName>
    </submittedName>
</protein>
<accession>A0A0Z8IU46</accession>
<evidence type="ECO:0000256" key="1">
    <source>
        <dbReference type="SAM" id="Phobius"/>
    </source>
</evidence>
<proteinExistence type="predicted"/>
<keyword evidence="1" id="KW-0472">Membrane</keyword>
<dbReference type="AlphaFoldDB" id="A0A0Z8IU46"/>